<dbReference type="HOGENOM" id="CLU_123315_0_0_5"/>
<dbReference type="EMBL" id="AOSK01000129">
    <property type="protein sequence ID" value="EYD73837.1"/>
    <property type="molecule type" value="Genomic_DNA"/>
</dbReference>
<dbReference type="Pfam" id="PF20001">
    <property type="entry name" value="DUF6428"/>
    <property type="match status" value="1"/>
</dbReference>
<reference evidence="1 2" key="1">
    <citation type="submission" date="2013-02" db="EMBL/GenBank/DDBJ databases">
        <authorList>
            <person name="Fiebig A."/>
            <person name="Goeker M."/>
            <person name="Klenk H.-P.P."/>
        </authorList>
    </citation>
    <scope>NUCLEOTIDE SEQUENCE [LARGE SCALE GENOMIC DNA]</scope>
    <source>
        <strain evidence="1 2">DSM 19309</strain>
    </source>
</reference>
<dbReference type="STRING" id="442562.Rumeso_04610"/>
<proteinExistence type="predicted"/>
<dbReference type="RefSeq" id="WP_051521004.1">
    <property type="nucleotide sequence ID" value="NZ_KK088554.1"/>
</dbReference>
<gene>
    <name evidence="1" type="ORF">Rumeso_04610</name>
</gene>
<dbReference type="AlphaFoldDB" id="A0A017HH47"/>
<dbReference type="InterPro" id="IPR045534">
    <property type="entry name" value="DUF6428"/>
</dbReference>
<evidence type="ECO:0000313" key="1">
    <source>
        <dbReference type="EMBL" id="EYD73837.1"/>
    </source>
</evidence>
<dbReference type="PATRIC" id="fig|442562.3.peg.4539"/>
<sequence length="183" mass="19941">MLDNIKTLEGRPVAIADPDDITLGDLLAVLDIHAERPLVFFYDGRPVKPGYHVTEVKAGQFAALDCGANPEAWTEIFVQLWDVDEDKREHMAAGKFAKIIRKVSEHVGLDGSAKLTFEVSDGVVPMALYRAAAPEVVDGEVHVALSARPSSCKPRDRWLKEQQAVQAQTNRCCGPSSAKPCCG</sequence>
<comment type="caution">
    <text evidence="1">The sequence shown here is derived from an EMBL/GenBank/DDBJ whole genome shotgun (WGS) entry which is preliminary data.</text>
</comment>
<dbReference type="OrthoDB" id="66316at2"/>
<keyword evidence="2" id="KW-1185">Reference proteome</keyword>
<accession>A0A017HH47</accession>
<evidence type="ECO:0000313" key="2">
    <source>
        <dbReference type="Proteomes" id="UP000019666"/>
    </source>
</evidence>
<protein>
    <submittedName>
        <fullName evidence="1">Uncharacterized protein</fullName>
    </submittedName>
</protein>
<dbReference type="Proteomes" id="UP000019666">
    <property type="component" value="Unassembled WGS sequence"/>
</dbReference>
<name>A0A017HH47_9RHOB</name>
<organism evidence="1 2">
    <name type="scientific">Rubellimicrobium mesophilum DSM 19309</name>
    <dbReference type="NCBI Taxonomy" id="442562"/>
    <lineage>
        <taxon>Bacteria</taxon>
        <taxon>Pseudomonadati</taxon>
        <taxon>Pseudomonadota</taxon>
        <taxon>Alphaproteobacteria</taxon>
        <taxon>Rhodobacterales</taxon>
        <taxon>Roseobacteraceae</taxon>
        <taxon>Rubellimicrobium</taxon>
    </lineage>
</organism>